<evidence type="ECO:0000313" key="10">
    <source>
        <dbReference type="EMBL" id="KAF2842993.1"/>
    </source>
</evidence>
<dbReference type="Pfam" id="PF00324">
    <property type="entry name" value="AA_permease"/>
    <property type="match status" value="1"/>
</dbReference>
<protein>
    <submittedName>
        <fullName evidence="10">Histidine permease</fullName>
    </submittedName>
</protein>
<feature type="transmembrane region" description="Helical" evidence="8">
    <location>
        <begin position="427"/>
        <end position="448"/>
    </location>
</feature>
<dbReference type="InterPro" id="IPR004841">
    <property type="entry name" value="AA-permease/SLC12A_dom"/>
</dbReference>
<feature type="compositionally biased region" description="Basic and acidic residues" evidence="7">
    <location>
        <begin position="1"/>
        <end position="12"/>
    </location>
</feature>
<dbReference type="EMBL" id="MU006089">
    <property type="protein sequence ID" value="KAF2842993.1"/>
    <property type="molecule type" value="Genomic_DNA"/>
</dbReference>
<feature type="transmembrane region" description="Helical" evidence="8">
    <location>
        <begin position="257"/>
        <end position="279"/>
    </location>
</feature>
<comment type="subcellular location">
    <subcellularLocation>
        <location evidence="1">Membrane</location>
        <topology evidence="1">Multi-pass membrane protein</topology>
    </subcellularLocation>
</comment>
<dbReference type="Proteomes" id="UP000799429">
    <property type="component" value="Unassembled WGS sequence"/>
</dbReference>
<keyword evidence="2" id="KW-0813">Transport</keyword>
<gene>
    <name evidence="10" type="ORF">M501DRAFT_993796</name>
</gene>
<feature type="transmembrane region" description="Helical" evidence="8">
    <location>
        <begin position="176"/>
        <end position="198"/>
    </location>
</feature>
<keyword evidence="11" id="KW-1185">Reference proteome</keyword>
<feature type="transmembrane region" description="Helical" evidence="8">
    <location>
        <begin position="69"/>
        <end position="88"/>
    </location>
</feature>
<dbReference type="PANTHER" id="PTHR43341:SF38">
    <property type="entry name" value="PROLINE TRANSPORTER (EUROFUNG)"/>
    <property type="match status" value="1"/>
</dbReference>
<evidence type="ECO:0000259" key="9">
    <source>
        <dbReference type="Pfam" id="PF00324"/>
    </source>
</evidence>
<evidence type="ECO:0000256" key="4">
    <source>
        <dbReference type="ARBA" id="ARBA00022970"/>
    </source>
</evidence>
<feature type="transmembrane region" description="Helical" evidence="8">
    <location>
        <begin position="473"/>
        <end position="495"/>
    </location>
</feature>
<keyword evidence="5 8" id="KW-1133">Transmembrane helix</keyword>
<feature type="region of interest" description="Disordered" evidence="7">
    <location>
        <begin position="1"/>
        <end position="40"/>
    </location>
</feature>
<reference evidence="10" key="1">
    <citation type="journal article" date="2020" name="Stud. Mycol.">
        <title>101 Dothideomycetes genomes: a test case for predicting lifestyles and emergence of pathogens.</title>
        <authorList>
            <person name="Haridas S."/>
            <person name="Albert R."/>
            <person name="Binder M."/>
            <person name="Bloem J."/>
            <person name="Labutti K."/>
            <person name="Salamov A."/>
            <person name="Andreopoulos B."/>
            <person name="Baker S."/>
            <person name="Barry K."/>
            <person name="Bills G."/>
            <person name="Bluhm B."/>
            <person name="Cannon C."/>
            <person name="Castanera R."/>
            <person name="Culley D."/>
            <person name="Daum C."/>
            <person name="Ezra D."/>
            <person name="Gonzalez J."/>
            <person name="Henrissat B."/>
            <person name="Kuo A."/>
            <person name="Liang C."/>
            <person name="Lipzen A."/>
            <person name="Lutzoni F."/>
            <person name="Magnuson J."/>
            <person name="Mondo S."/>
            <person name="Nolan M."/>
            <person name="Ohm R."/>
            <person name="Pangilinan J."/>
            <person name="Park H.-J."/>
            <person name="Ramirez L."/>
            <person name="Alfaro M."/>
            <person name="Sun H."/>
            <person name="Tritt A."/>
            <person name="Yoshinaga Y."/>
            <person name="Zwiers L.-H."/>
            <person name="Turgeon B."/>
            <person name="Goodwin S."/>
            <person name="Spatafora J."/>
            <person name="Crous P."/>
            <person name="Grigoriev I."/>
        </authorList>
    </citation>
    <scope>NUCLEOTIDE SEQUENCE</scope>
    <source>
        <strain evidence="10">CBS 101060</strain>
    </source>
</reference>
<dbReference type="GO" id="GO:0016020">
    <property type="term" value="C:membrane"/>
    <property type="evidence" value="ECO:0007669"/>
    <property type="project" value="UniProtKB-SubCell"/>
</dbReference>
<comment type="caution">
    <text evidence="10">The sequence shown here is derived from an EMBL/GenBank/DDBJ whole genome shotgun (WGS) entry which is preliminary data.</text>
</comment>
<feature type="domain" description="Amino acid permease/ SLC12A" evidence="9">
    <location>
        <begin position="66"/>
        <end position="524"/>
    </location>
</feature>
<evidence type="ECO:0000256" key="7">
    <source>
        <dbReference type="SAM" id="MobiDB-lite"/>
    </source>
</evidence>
<sequence>MSKEFGSEKIATDDTPLPNYDADRKASTASHGATRRKRSAVTPELLSGELFDSRYETTHRGLKSRHAQMIALGGTIGTGLFVGTGLTLSRGGPAFILGSYIFISFLILCVVTSMVEVAAYLPTPGSSMNLFGFRYVSRSLGFSLGWLYWYSLGILVPYEITAAALVIEYWSPPVHIAVWISIMIVVIVGLNALPVGFYGETEFWFASTKVIMMIGILMVSFILFWGGGPNRDRLGFRFWEDPGAANTYLAGGDLGRFLALLSTLVLSSFPFAFAPELLVVTGGEMKSPRRNLPIAARRYIFRLLFFYIFSVLAAGVICPSNDPNITGAGGAGAGSSPFVIGIKNAGIPVLDSIINGGIIISAWSSGNSFLYLSSRSLYSLALSGNAPSIFKACTKHGVPYYAVGVSSLFTLLAYLNVGSNSSVVFNWFVNLTTTSAYISWVCCGIIYLRFRRALRVQSVPFDSLPYRSILQPWGSYLVIIGFGFLCIINGFNVFWPQNWSASSFLTAYIGIPIFLAIYGGHRVYSWSDPWAHPSDEVDLRTGMAEVLASETPPKGRPNVWWKYPSLLWQ</sequence>
<evidence type="ECO:0000256" key="6">
    <source>
        <dbReference type="ARBA" id="ARBA00023136"/>
    </source>
</evidence>
<feature type="transmembrane region" description="Helical" evidence="8">
    <location>
        <begin position="147"/>
        <end position="170"/>
    </location>
</feature>
<evidence type="ECO:0000256" key="8">
    <source>
        <dbReference type="SAM" id="Phobius"/>
    </source>
</evidence>
<dbReference type="FunFam" id="1.20.1740.10:FF:000006">
    <property type="entry name" value="General amino acid permease"/>
    <property type="match status" value="1"/>
</dbReference>
<dbReference type="OrthoDB" id="3900342at2759"/>
<feature type="transmembrane region" description="Helical" evidence="8">
    <location>
        <begin position="210"/>
        <end position="228"/>
    </location>
</feature>
<evidence type="ECO:0000256" key="5">
    <source>
        <dbReference type="ARBA" id="ARBA00022989"/>
    </source>
</evidence>
<feature type="transmembrane region" description="Helical" evidence="8">
    <location>
        <begin position="501"/>
        <end position="520"/>
    </location>
</feature>
<evidence type="ECO:0000256" key="3">
    <source>
        <dbReference type="ARBA" id="ARBA00022692"/>
    </source>
</evidence>
<dbReference type="AlphaFoldDB" id="A0A9P4SHX7"/>
<feature type="transmembrane region" description="Helical" evidence="8">
    <location>
        <begin position="299"/>
        <end position="317"/>
    </location>
</feature>
<feature type="transmembrane region" description="Helical" evidence="8">
    <location>
        <begin position="398"/>
        <end position="415"/>
    </location>
</feature>
<dbReference type="GO" id="GO:0015171">
    <property type="term" value="F:amino acid transmembrane transporter activity"/>
    <property type="evidence" value="ECO:0007669"/>
    <property type="project" value="TreeGrafter"/>
</dbReference>
<keyword evidence="3 8" id="KW-0812">Transmembrane</keyword>
<dbReference type="PIRSF" id="PIRSF006060">
    <property type="entry name" value="AA_transporter"/>
    <property type="match status" value="1"/>
</dbReference>
<keyword evidence="4" id="KW-0029">Amino-acid transport</keyword>
<dbReference type="PANTHER" id="PTHR43341">
    <property type="entry name" value="AMINO ACID PERMEASE"/>
    <property type="match status" value="1"/>
</dbReference>
<evidence type="ECO:0000256" key="2">
    <source>
        <dbReference type="ARBA" id="ARBA00022448"/>
    </source>
</evidence>
<dbReference type="Gene3D" id="1.20.1740.10">
    <property type="entry name" value="Amino acid/polyamine transporter I"/>
    <property type="match status" value="1"/>
</dbReference>
<feature type="transmembrane region" description="Helical" evidence="8">
    <location>
        <begin position="94"/>
        <end position="121"/>
    </location>
</feature>
<proteinExistence type="predicted"/>
<keyword evidence="6 8" id="KW-0472">Membrane</keyword>
<organism evidence="10 11">
    <name type="scientific">Patellaria atrata CBS 101060</name>
    <dbReference type="NCBI Taxonomy" id="1346257"/>
    <lineage>
        <taxon>Eukaryota</taxon>
        <taxon>Fungi</taxon>
        <taxon>Dikarya</taxon>
        <taxon>Ascomycota</taxon>
        <taxon>Pezizomycotina</taxon>
        <taxon>Dothideomycetes</taxon>
        <taxon>Dothideomycetes incertae sedis</taxon>
        <taxon>Patellariales</taxon>
        <taxon>Patellariaceae</taxon>
        <taxon>Patellaria</taxon>
    </lineage>
</organism>
<name>A0A9P4SHX7_9PEZI</name>
<accession>A0A9P4SHX7</accession>
<evidence type="ECO:0000256" key="1">
    <source>
        <dbReference type="ARBA" id="ARBA00004141"/>
    </source>
</evidence>
<dbReference type="InterPro" id="IPR050524">
    <property type="entry name" value="APC_YAT"/>
</dbReference>
<evidence type="ECO:0000313" key="11">
    <source>
        <dbReference type="Proteomes" id="UP000799429"/>
    </source>
</evidence>